<dbReference type="PANTHER" id="PTHR30292:SF0">
    <property type="entry name" value="5-OXOPROLINASE SUBUNIT A"/>
    <property type="match status" value="1"/>
</dbReference>
<comment type="caution">
    <text evidence="1">The sequence shown here is derived from an EMBL/GenBank/DDBJ whole genome shotgun (WGS) entry which is preliminary data.</text>
</comment>
<dbReference type="NCBIfam" id="NF003816">
    <property type="entry name" value="PRK05406.1-5"/>
    <property type="match status" value="1"/>
</dbReference>
<dbReference type="Proteomes" id="UP000292209">
    <property type="component" value="Unassembled WGS sequence"/>
</dbReference>
<dbReference type="GO" id="GO:0005975">
    <property type="term" value="P:carbohydrate metabolic process"/>
    <property type="evidence" value="ECO:0007669"/>
    <property type="project" value="InterPro"/>
</dbReference>
<organism evidence="1 2">
    <name type="scientific">Cecembia calidifontis</name>
    <dbReference type="NCBI Taxonomy" id="1187080"/>
    <lineage>
        <taxon>Bacteria</taxon>
        <taxon>Pseudomonadati</taxon>
        <taxon>Bacteroidota</taxon>
        <taxon>Cytophagia</taxon>
        <taxon>Cytophagales</taxon>
        <taxon>Cyclobacteriaceae</taxon>
        <taxon>Cecembia</taxon>
    </lineage>
</organism>
<keyword evidence="2" id="KW-1185">Reference proteome</keyword>
<dbReference type="EMBL" id="SGXG01000001">
    <property type="protein sequence ID" value="RZS97456.1"/>
    <property type="molecule type" value="Genomic_DNA"/>
</dbReference>
<dbReference type="Pfam" id="PF03746">
    <property type="entry name" value="LamB_YcsF"/>
    <property type="match status" value="1"/>
</dbReference>
<dbReference type="AlphaFoldDB" id="A0A4Q7PAY7"/>
<gene>
    <name evidence="1" type="ORF">BC751_3063</name>
</gene>
<accession>A0A4Q7PAY7</accession>
<dbReference type="InterPro" id="IPR005501">
    <property type="entry name" value="LamB/YcsF/PxpA-like"/>
</dbReference>
<evidence type="ECO:0000313" key="1">
    <source>
        <dbReference type="EMBL" id="RZS97456.1"/>
    </source>
</evidence>
<name>A0A4Q7PAY7_9BACT</name>
<protein>
    <submittedName>
        <fullName evidence="1">UPF0271 protein</fullName>
    </submittedName>
</protein>
<proteinExistence type="predicted"/>
<evidence type="ECO:0000313" key="2">
    <source>
        <dbReference type="Proteomes" id="UP000292209"/>
    </source>
</evidence>
<dbReference type="CDD" id="cd10801">
    <property type="entry name" value="LamB_YcsF_like_1"/>
    <property type="match status" value="1"/>
</dbReference>
<dbReference type="PANTHER" id="PTHR30292">
    <property type="entry name" value="UNCHARACTERIZED PROTEIN YBGL-RELATED"/>
    <property type="match status" value="1"/>
</dbReference>
<reference evidence="1 2" key="1">
    <citation type="submission" date="2019-02" db="EMBL/GenBank/DDBJ databases">
        <title>Genomic Encyclopedia of Archaeal and Bacterial Type Strains, Phase II (KMG-II): from individual species to whole genera.</title>
        <authorList>
            <person name="Goeker M."/>
        </authorList>
    </citation>
    <scope>NUCLEOTIDE SEQUENCE [LARGE SCALE GENOMIC DNA]</scope>
    <source>
        <strain evidence="1 2">DSM 21411</strain>
    </source>
</reference>
<dbReference type="SUPFAM" id="SSF88713">
    <property type="entry name" value="Glycoside hydrolase/deacetylase"/>
    <property type="match status" value="1"/>
</dbReference>
<dbReference type="InterPro" id="IPR011330">
    <property type="entry name" value="Glyco_hydro/deAcase_b/a-brl"/>
</dbReference>
<dbReference type="Gene3D" id="3.20.20.370">
    <property type="entry name" value="Glycoside hydrolase/deacetylase"/>
    <property type="match status" value="1"/>
</dbReference>
<sequence length="240" mass="26803">MEKMNLDINCDLGEGLDNDALLMPLIQSCNIACGGHTGDEDSMVATLLLAKQFKVKPGAHPSYPDRENFGRKVIDISLKDLRESLSQQIRSFLNISLCIHHPMHHIKLHGALYNEAAKHPELAEMVTELIKSSFSNAILYCPPHSILEKMAREKGLAVMLEVFADRNYLQDYSLVPRSHPQAIITDPNLALAHVENMVIYKRIITLDGAAIPIQADTLCIHGDNPNAFEILKSLRKNLTF</sequence>
<dbReference type="RefSeq" id="WP_165389845.1">
    <property type="nucleotide sequence ID" value="NZ_SGXG01000001.1"/>
</dbReference>
<dbReference type="NCBIfam" id="NF003814">
    <property type="entry name" value="PRK05406.1-3"/>
    <property type="match status" value="1"/>
</dbReference>